<dbReference type="AlphaFoldDB" id="A0AAW2BYH9"/>
<organism evidence="1 2">
    <name type="scientific">Lithocarpus litseifolius</name>
    <dbReference type="NCBI Taxonomy" id="425828"/>
    <lineage>
        <taxon>Eukaryota</taxon>
        <taxon>Viridiplantae</taxon>
        <taxon>Streptophyta</taxon>
        <taxon>Embryophyta</taxon>
        <taxon>Tracheophyta</taxon>
        <taxon>Spermatophyta</taxon>
        <taxon>Magnoliopsida</taxon>
        <taxon>eudicotyledons</taxon>
        <taxon>Gunneridae</taxon>
        <taxon>Pentapetalae</taxon>
        <taxon>rosids</taxon>
        <taxon>fabids</taxon>
        <taxon>Fagales</taxon>
        <taxon>Fagaceae</taxon>
        <taxon>Lithocarpus</taxon>
    </lineage>
</organism>
<comment type="caution">
    <text evidence="1">The sequence shown here is derived from an EMBL/GenBank/DDBJ whole genome shotgun (WGS) entry which is preliminary data.</text>
</comment>
<keyword evidence="2" id="KW-1185">Reference proteome</keyword>
<name>A0AAW2BYH9_9ROSI</name>
<evidence type="ECO:0000313" key="1">
    <source>
        <dbReference type="EMBL" id="KAK9991100.1"/>
    </source>
</evidence>
<accession>A0AAW2BYH9</accession>
<sequence>MRRLSASPGVVCAGIGTFLAYRFPAGPIPYIDPLFKRFEPDKSSMAKRKKAEIELDEINDIIRKKGKAAKSMTVGELAEEIRYFGGICKELAKSKDNQGANQKKKD</sequence>
<dbReference type="EMBL" id="JAZDWU010000009">
    <property type="protein sequence ID" value="KAK9991100.1"/>
    <property type="molecule type" value="Genomic_DNA"/>
</dbReference>
<evidence type="ECO:0000313" key="2">
    <source>
        <dbReference type="Proteomes" id="UP001459277"/>
    </source>
</evidence>
<gene>
    <name evidence="1" type="ORF">SO802_026085</name>
</gene>
<reference evidence="1 2" key="1">
    <citation type="submission" date="2024-01" db="EMBL/GenBank/DDBJ databases">
        <title>A telomere-to-telomere, gap-free genome of sweet tea (Lithocarpus litseifolius).</title>
        <authorList>
            <person name="Zhou J."/>
        </authorList>
    </citation>
    <scope>NUCLEOTIDE SEQUENCE [LARGE SCALE GENOMIC DNA]</scope>
    <source>
        <strain evidence="1">Zhou-2022a</strain>
        <tissue evidence="1">Leaf</tissue>
    </source>
</reference>
<protein>
    <submittedName>
        <fullName evidence="1">Uncharacterized protein</fullName>
    </submittedName>
</protein>
<proteinExistence type="predicted"/>
<dbReference type="Proteomes" id="UP001459277">
    <property type="component" value="Unassembled WGS sequence"/>
</dbReference>